<feature type="transmembrane region" description="Helical" evidence="5">
    <location>
        <begin position="313"/>
        <end position="334"/>
    </location>
</feature>
<dbReference type="PANTHER" id="PTHR23537:SF1">
    <property type="entry name" value="SUGAR TRANSPORTER"/>
    <property type="match status" value="1"/>
</dbReference>
<dbReference type="InterPro" id="IPR010645">
    <property type="entry name" value="MFS_4"/>
</dbReference>
<dbReference type="SUPFAM" id="SSF103473">
    <property type="entry name" value="MFS general substrate transporter"/>
    <property type="match status" value="1"/>
</dbReference>
<evidence type="ECO:0000259" key="6">
    <source>
        <dbReference type="PROSITE" id="PS50850"/>
    </source>
</evidence>
<sequence length="378" mass="38335">MAVATAVSQSFGRFTYSILYTEIRDDFELSNTAAGGIGSLNLVGYLLGSLVVAFGVGRLGLARTAKYGLAGVLVGLTLLSWAPRSAVVVLALFVTGVTAAGVWVAAPGLATAVLGPNRRGVAAGWVTTGVGAGFILACIFDVAMGSWRSVYRIELLIGVACLGLLCFTVGDSASSASTKGLSPKTLRQVPGWLNLCTTYGIFAVGASLAMTFTVAFLEENAGYEAHSASLIYSLIGVGMVIGGSLMGPLTDRIGRDSAQLLSLAAMAASCATIATGHLLGTAIATMVFGIAFTGVTISVTAKVSNHLDAEAFGAAYAVVTIVFGAGLAVGPQLGGAIADSSGSFRPALLLAVVCAAVGFVLTMLDRSQEMSQGLSRHT</sequence>
<organism evidence="7">
    <name type="scientific">marine metagenome</name>
    <dbReference type="NCBI Taxonomy" id="408172"/>
    <lineage>
        <taxon>unclassified sequences</taxon>
        <taxon>metagenomes</taxon>
        <taxon>ecological metagenomes</taxon>
    </lineage>
</organism>
<feature type="transmembrane region" description="Helical" evidence="5">
    <location>
        <begin position="191"/>
        <end position="217"/>
    </location>
</feature>
<feature type="transmembrane region" description="Helical" evidence="5">
    <location>
        <begin position="150"/>
        <end position="170"/>
    </location>
</feature>
<name>A0A381P222_9ZZZZ</name>
<protein>
    <recommendedName>
        <fullName evidence="6">Major facilitator superfamily (MFS) profile domain-containing protein</fullName>
    </recommendedName>
</protein>
<comment type="subcellular location">
    <subcellularLocation>
        <location evidence="1">Membrane</location>
        <topology evidence="1">Multi-pass membrane protein</topology>
    </subcellularLocation>
</comment>
<feature type="transmembrane region" description="Helical" evidence="5">
    <location>
        <begin position="258"/>
        <end position="276"/>
    </location>
</feature>
<gene>
    <name evidence="7" type="ORF">METZ01_LOCUS13850</name>
</gene>
<feature type="transmembrane region" description="Helical" evidence="5">
    <location>
        <begin position="229"/>
        <end position="246"/>
    </location>
</feature>
<evidence type="ECO:0000256" key="3">
    <source>
        <dbReference type="ARBA" id="ARBA00022989"/>
    </source>
</evidence>
<dbReference type="InterPro" id="IPR001958">
    <property type="entry name" value="Tet-R_TetA/multi-R_MdtG-like"/>
</dbReference>
<dbReference type="InterPro" id="IPR036259">
    <property type="entry name" value="MFS_trans_sf"/>
</dbReference>
<proteinExistence type="predicted"/>
<evidence type="ECO:0000256" key="2">
    <source>
        <dbReference type="ARBA" id="ARBA00022692"/>
    </source>
</evidence>
<evidence type="ECO:0000256" key="4">
    <source>
        <dbReference type="ARBA" id="ARBA00023136"/>
    </source>
</evidence>
<dbReference type="GO" id="GO:0005886">
    <property type="term" value="C:plasma membrane"/>
    <property type="evidence" value="ECO:0007669"/>
    <property type="project" value="TreeGrafter"/>
</dbReference>
<reference evidence="7" key="1">
    <citation type="submission" date="2018-05" db="EMBL/GenBank/DDBJ databases">
        <authorList>
            <person name="Lanie J.A."/>
            <person name="Ng W.-L."/>
            <person name="Kazmierczak K.M."/>
            <person name="Andrzejewski T.M."/>
            <person name="Davidsen T.M."/>
            <person name="Wayne K.J."/>
            <person name="Tettelin H."/>
            <person name="Glass J.I."/>
            <person name="Rusch D."/>
            <person name="Podicherti R."/>
            <person name="Tsui H.-C.T."/>
            <person name="Winkler M.E."/>
        </authorList>
    </citation>
    <scope>NUCLEOTIDE SEQUENCE</scope>
</reference>
<feature type="domain" description="Major facilitator superfamily (MFS) profile" evidence="6">
    <location>
        <begin position="1"/>
        <end position="370"/>
    </location>
</feature>
<evidence type="ECO:0000313" key="7">
    <source>
        <dbReference type="EMBL" id="SUZ60996.1"/>
    </source>
</evidence>
<dbReference type="Gene3D" id="1.20.1250.20">
    <property type="entry name" value="MFS general substrate transporter like domains"/>
    <property type="match status" value="2"/>
</dbReference>
<feature type="transmembrane region" description="Helical" evidence="5">
    <location>
        <begin position="33"/>
        <end position="57"/>
    </location>
</feature>
<dbReference type="PRINTS" id="PR01035">
    <property type="entry name" value="TCRTETA"/>
</dbReference>
<dbReference type="InterPro" id="IPR020846">
    <property type="entry name" value="MFS_dom"/>
</dbReference>
<keyword evidence="3 5" id="KW-1133">Transmembrane helix</keyword>
<dbReference type="AlphaFoldDB" id="A0A381P222"/>
<dbReference type="GO" id="GO:0022857">
    <property type="term" value="F:transmembrane transporter activity"/>
    <property type="evidence" value="ECO:0007669"/>
    <property type="project" value="InterPro"/>
</dbReference>
<dbReference type="PANTHER" id="PTHR23537">
    <property type="match status" value="1"/>
</dbReference>
<feature type="transmembrane region" description="Helical" evidence="5">
    <location>
        <begin position="282"/>
        <end position="301"/>
    </location>
</feature>
<keyword evidence="4 5" id="KW-0472">Membrane</keyword>
<keyword evidence="2 5" id="KW-0812">Transmembrane</keyword>
<evidence type="ECO:0000256" key="1">
    <source>
        <dbReference type="ARBA" id="ARBA00004141"/>
    </source>
</evidence>
<dbReference type="PROSITE" id="PS50850">
    <property type="entry name" value="MFS"/>
    <property type="match status" value="1"/>
</dbReference>
<accession>A0A381P222</accession>
<dbReference type="Pfam" id="PF06779">
    <property type="entry name" value="MFS_4"/>
    <property type="match status" value="1"/>
</dbReference>
<feature type="transmembrane region" description="Helical" evidence="5">
    <location>
        <begin position="346"/>
        <end position="364"/>
    </location>
</feature>
<feature type="transmembrane region" description="Helical" evidence="5">
    <location>
        <begin position="64"/>
        <end position="82"/>
    </location>
</feature>
<evidence type="ECO:0000256" key="5">
    <source>
        <dbReference type="SAM" id="Phobius"/>
    </source>
</evidence>
<dbReference type="EMBL" id="UINC01000777">
    <property type="protein sequence ID" value="SUZ60996.1"/>
    <property type="molecule type" value="Genomic_DNA"/>
</dbReference>
<feature type="transmembrane region" description="Helical" evidence="5">
    <location>
        <begin position="122"/>
        <end position="144"/>
    </location>
</feature>
<feature type="transmembrane region" description="Helical" evidence="5">
    <location>
        <begin position="88"/>
        <end position="110"/>
    </location>
</feature>